<dbReference type="Pfam" id="PF14321">
    <property type="entry name" value="DUF4382"/>
    <property type="match status" value="1"/>
</dbReference>
<keyword evidence="4" id="KW-1185">Reference proteome</keyword>
<organism evidence="3 4">
    <name type="scientific">Segetibacter aerophilus</name>
    <dbReference type="NCBI Taxonomy" id="670293"/>
    <lineage>
        <taxon>Bacteria</taxon>
        <taxon>Pseudomonadati</taxon>
        <taxon>Bacteroidota</taxon>
        <taxon>Chitinophagia</taxon>
        <taxon>Chitinophagales</taxon>
        <taxon>Chitinophagaceae</taxon>
        <taxon>Segetibacter</taxon>
    </lineage>
</organism>
<evidence type="ECO:0000259" key="2">
    <source>
        <dbReference type="Pfam" id="PF14321"/>
    </source>
</evidence>
<comment type="caution">
    <text evidence="3">The sequence shown here is derived from an EMBL/GenBank/DDBJ whole genome shotgun (WGS) entry which is preliminary data.</text>
</comment>
<accession>A0A512BDF3</accession>
<dbReference type="OrthoDB" id="2111471at2"/>
<name>A0A512BDF3_9BACT</name>
<dbReference type="EMBL" id="BJYT01000008">
    <property type="protein sequence ID" value="GEO09988.1"/>
    <property type="molecule type" value="Genomic_DNA"/>
</dbReference>
<protein>
    <recommendedName>
        <fullName evidence="2">DUF4382 domain-containing protein</fullName>
    </recommendedName>
</protein>
<proteinExistence type="predicted"/>
<gene>
    <name evidence="3" type="ORF">SAE01_24840</name>
</gene>
<sequence length="321" mass="36021">MFELKRYVSRPCKTWATKSNYMKPFEKLIAGLGVLAITASVALTACSKSADTAEVSDEVSIYLTDDAGPFDNVFVDIRYVEVKVQEGYENKEHEGDKDDDDDDHFDDNDKDGDNDNKSKDQFGKWDTLSIRPGVYDILKLRNGVDTLFAKGRVKGRVRKIRLTLGRENSVVLAGTAYPVLLHPGINNYVYIRTLNRHHEMLAAKHIGFWVDFDISSSIIKDGSKFYLRPVIKPFCEKQFGKVQGKLVAADLHTFVKIYNAKDSGAAIPERSGEFKIRGLNEGTYKAKFVGVSASRLVDTTINDIKVVKGKETIIPTVTLRR</sequence>
<feature type="region of interest" description="Disordered" evidence="1">
    <location>
        <begin position="88"/>
        <end position="118"/>
    </location>
</feature>
<dbReference type="Proteomes" id="UP000321513">
    <property type="component" value="Unassembled WGS sequence"/>
</dbReference>
<feature type="domain" description="DUF4382" evidence="2">
    <location>
        <begin position="58"/>
        <end position="229"/>
    </location>
</feature>
<evidence type="ECO:0000256" key="1">
    <source>
        <dbReference type="SAM" id="MobiDB-lite"/>
    </source>
</evidence>
<dbReference type="InterPro" id="IPR025491">
    <property type="entry name" value="DUF4382"/>
</dbReference>
<dbReference type="AlphaFoldDB" id="A0A512BDF3"/>
<evidence type="ECO:0000313" key="4">
    <source>
        <dbReference type="Proteomes" id="UP000321513"/>
    </source>
</evidence>
<evidence type="ECO:0000313" key="3">
    <source>
        <dbReference type="EMBL" id="GEO09988.1"/>
    </source>
</evidence>
<reference evidence="3 4" key="1">
    <citation type="submission" date="2019-07" db="EMBL/GenBank/DDBJ databases">
        <title>Whole genome shotgun sequence of Segetibacter aerophilus NBRC 106135.</title>
        <authorList>
            <person name="Hosoyama A."/>
            <person name="Uohara A."/>
            <person name="Ohji S."/>
            <person name="Ichikawa N."/>
        </authorList>
    </citation>
    <scope>NUCLEOTIDE SEQUENCE [LARGE SCALE GENOMIC DNA]</scope>
    <source>
        <strain evidence="3 4">NBRC 106135</strain>
    </source>
</reference>
<feature type="compositionally biased region" description="Acidic residues" evidence="1">
    <location>
        <begin position="97"/>
        <end position="110"/>
    </location>
</feature>